<feature type="transmembrane region" description="Helical" evidence="1">
    <location>
        <begin position="124"/>
        <end position="142"/>
    </location>
</feature>
<keyword evidence="1" id="KW-0812">Transmembrane</keyword>
<dbReference type="EMBL" id="BKCJ010004332">
    <property type="protein sequence ID" value="GEU60425.1"/>
    <property type="molecule type" value="Genomic_DNA"/>
</dbReference>
<name>A0A6L2LJU3_TANCI</name>
<reference evidence="2" key="1">
    <citation type="journal article" date="2019" name="Sci. Rep.">
        <title>Draft genome of Tanacetum cinerariifolium, the natural source of mosquito coil.</title>
        <authorList>
            <person name="Yamashiro T."/>
            <person name="Shiraishi A."/>
            <person name="Satake H."/>
            <person name="Nakayama K."/>
        </authorList>
    </citation>
    <scope>NUCLEOTIDE SEQUENCE</scope>
</reference>
<accession>A0A6L2LJU3</accession>
<gene>
    <name evidence="2" type="ORF">Tci_032403</name>
</gene>
<feature type="transmembrane region" description="Helical" evidence="1">
    <location>
        <begin position="162"/>
        <end position="181"/>
    </location>
</feature>
<feature type="transmembrane region" description="Helical" evidence="1">
    <location>
        <begin position="96"/>
        <end position="118"/>
    </location>
</feature>
<dbReference type="AlphaFoldDB" id="A0A6L2LJU3"/>
<evidence type="ECO:0000256" key="1">
    <source>
        <dbReference type="SAM" id="Phobius"/>
    </source>
</evidence>
<organism evidence="2">
    <name type="scientific">Tanacetum cinerariifolium</name>
    <name type="common">Dalmatian daisy</name>
    <name type="synonym">Chrysanthemum cinerariifolium</name>
    <dbReference type="NCBI Taxonomy" id="118510"/>
    <lineage>
        <taxon>Eukaryota</taxon>
        <taxon>Viridiplantae</taxon>
        <taxon>Streptophyta</taxon>
        <taxon>Embryophyta</taxon>
        <taxon>Tracheophyta</taxon>
        <taxon>Spermatophyta</taxon>
        <taxon>Magnoliopsida</taxon>
        <taxon>eudicotyledons</taxon>
        <taxon>Gunneridae</taxon>
        <taxon>Pentapetalae</taxon>
        <taxon>asterids</taxon>
        <taxon>campanulids</taxon>
        <taxon>Asterales</taxon>
        <taxon>Asteraceae</taxon>
        <taxon>Asteroideae</taxon>
        <taxon>Anthemideae</taxon>
        <taxon>Anthemidinae</taxon>
        <taxon>Tanacetum</taxon>
    </lineage>
</organism>
<keyword evidence="1" id="KW-0472">Membrane</keyword>
<keyword evidence="1" id="KW-1133">Transmembrane helix</keyword>
<comment type="caution">
    <text evidence="2">The sequence shown here is derived from an EMBL/GenBank/DDBJ whole genome shotgun (WGS) entry which is preliminary data.</text>
</comment>
<sequence>MIRTNSSSSISKITKSTRKMNLFTLTKRFSQTPIGYLMDRSASCMLILVGFCLEIPNLRKRECGIIFILAPKSARVFFTANGLTGHGSVKLPGSPFFGIIVHAFPCGFGQTSLLSLSYNNPFETILSFFFTFVVLPWWDIVVLIEPQKGRIILDVSPRQAYLLGRVVLSAFLGLVGFSAVVSDKVLEMDLSTFEGFVDPLFESEDHVSKRREEMGRECSRKVLRGVAGLVLVLLEEYASSSKRFLTAMAEDSF</sequence>
<evidence type="ECO:0000313" key="2">
    <source>
        <dbReference type="EMBL" id="GEU60425.1"/>
    </source>
</evidence>
<proteinExistence type="predicted"/>
<protein>
    <submittedName>
        <fullName evidence="2">Uncharacterized protein</fullName>
    </submittedName>
</protein>